<sequence length="49" mass="5635">MKNYTTLSQDILYCFSVGIKAILEKDSVGIQHFKYIEKPCAPKQPVFQL</sequence>
<organism evidence="1 2">
    <name type="scientific">Lederbergia ruris</name>
    <dbReference type="NCBI Taxonomy" id="217495"/>
    <lineage>
        <taxon>Bacteria</taxon>
        <taxon>Bacillati</taxon>
        <taxon>Bacillota</taxon>
        <taxon>Bacilli</taxon>
        <taxon>Bacillales</taxon>
        <taxon>Bacillaceae</taxon>
        <taxon>Lederbergia</taxon>
    </lineage>
</organism>
<reference evidence="1 2" key="1">
    <citation type="submission" date="2021-03" db="EMBL/GenBank/DDBJ databases">
        <title>Antimicrobial resistance genes in bacteria isolated from Japanese honey, and their potential for conferring macrolide and lincosamide resistance in the American foulbrood pathogen Paenibacillus larvae.</title>
        <authorList>
            <person name="Okamoto M."/>
            <person name="Kumagai M."/>
            <person name="Kanamori H."/>
            <person name="Takamatsu D."/>
        </authorList>
    </citation>
    <scope>NUCLEOTIDE SEQUENCE [LARGE SCALE GENOMIC DNA]</scope>
    <source>
        <strain evidence="1 2">J8TS2</strain>
    </source>
</reference>
<accession>A0ABQ4KL42</accession>
<dbReference type="Proteomes" id="UP000679950">
    <property type="component" value="Unassembled WGS sequence"/>
</dbReference>
<dbReference type="EMBL" id="BORB01000027">
    <property type="protein sequence ID" value="GIN58656.1"/>
    <property type="molecule type" value="Genomic_DNA"/>
</dbReference>
<proteinExistence type="predicted"/>
<comment type="caution">
    <text evidence="1">The sequence shown here is derived from an EMBL/GenBank/DDBJ whole genome shotgun (WGS) entry which is preliminary data.</text>
</comment>
<gene>
    <name evidence="1" type="ORF">J8TS2_29750</name>
</gene>
<evidence type="ECO:0000313" key="1">
    <source>
        <dbReference type="EMBL" id="GIN58656.1"/>
    </source>
</evidence>
<keyword evidence="2" id="KW-1185">Reference proteome</keyword>
<evidence type="ECO:0000313" key="2">
    <source>
        <dbReference type="Proteomes" id="UP000679950"/>
    </source>
</evidence>
<name>A0ABQ4KL42_9BACI</name>
<protein>
    <submittedName>
        <fullName evidence="1">Uncharacterized protein</fullName>
    </submittedName>
</protein>